<name>A0A290QMG2_9BACT</name>
<evidence type="ECO:0000256" key="6">
    <source>
        <dbReference type="ARBA" id="ARBA00022777"/>
    </source>
</evidence>
<dbReference type="InterPro" id="IPR003661">
    <property type="entry name" value="HisK_dim/P_dom"/>
</dbReference>
<evidence type="ECO:0000256" key="11">
    <source>
        <dbReference type="PROSITE-ProRule" id="PRU00169"/>
    </source>
</evidence>
<evidence type="ECO:0000259" key="12">
    <source>
        <dbReference type="PROSITE" id="PS50109"/>
    </source>
</evidence>
<evidence type="ECO:0000256" key="9">
    <source>
        <dbReference type="ARBA" id="ARBA00064003"/>
    </source>
</evidence>
<dbReference type="GO" id="GO:0005524">
    <property type="term" value="F:ATP binding"/>
    <property type="evidence" value="ECO:0007669"/>
    <property type="project" value="UniProtKB-KW"/>
</dbReference>
<dbReference type="AlphaFoldDB" id="A0A290QMG2"/>
<dbReference type="PROSITE" id="PS50110">
    <property type="entry name" value="RESPONSE_REGULATORY"/>
    <property type="match status" value="3"/>
</dbReference>
<evidence type="ECO:0000256" key="3">
    <source>
        <dbReference type="ARBA" id="ARBA00022553"/>
    </source>
</evidence>
<dbReference type="PANTHER" id="PTHR45339:SF1">
    <property type="entry name" value="HYBRID SIGNAL TRANSDUCTION HISTIDINE KINASE J"/>
    <property type="match status" value="1"/>
</dbReference>
<evidence type="ECO:0000256" key="10">
    <source>
        <dbReference type="ARBA" id="ARBA00068150"/>
    </source>
</evidence>
<keyword evidence="8" id="KW-0902">Two-component regulatory system</keyword>
<evidence type="ECO:0000256" key="1">
    <source>
        <dbReference type="ARBA" id="ARBA00000085"/>
    </source>
</evidence>
<comment type="catalytic activity">
    <reaction evidence="1">
        <text>ATP + protein L-histidine = ADP + protein N-phospho-L-histidine.</text>
        <dbReference type="EC" id="2.7.13.3"/>
    </reaction>
</comment>
<dbReference type="InterPro" id="IPR036097">
    <property type="entry name" value="HisK_dim/P_sf"/>
</dbReference>
<dbReference type="Gene3D" id="3.40.50.2300">
    <property type="match status" value="3"/>
</dbReference>
<comment type="subunit">
    <text evidence="9">At low DSF concentrations, interacts with RpfF.</text>
</comment>
<dbReference type="CDD" id="cd17546">
    <property type="entry name" value="REC_hyHK_CKI1_RcsC-like"/>
    <property type="match status" value="2"/>
</dbReference>
<dbReference type="InterPro" id="IPR003594">
    <property type="entry name" value="HATPase_dom"/>
</dbReference>
<dbReference type="InterPro" id="IPR005467">
    <property type="entry name" value="His_kinase_dom"/>
</dbReference>
<dbReference type="FunFam" id="3.30.565.10:FF:000010">
    <property type="entry name" value="Sensor histidine kinase RcsC"/>
    <property type="match status" value="1"/>
</dbReference>
<feature type="domain" description="Response regulatory" evidence="13">
    <location>
        <begin position="465"/>
        <end position="586"/>
    </location>
</feature>
<evidence type="ECO:0000259" key="13">
    <source>
        <dbReference type="PROSITE" id="PS50110"/>
    </source>
</evidence>
<dbReference type="Pfam" id="PF02518">
    <property type="entry name" value="HATPase_c"/>
    <property type="match status" value="1"/>
</dbReference>
<feature type="domain" description="Histidine kinase" evidence="12">
    <location>
        <begin position="227"/>
        <end position="448"/>
    </location>
</feature>
<gene>
    <name evidence="14" type="ORF">CMV30_16025</name>
</gene>
<dbReference type="PANTHER" id="PTHR45339">
    <property type="entry name" value="HYBRID SIGNAL TRANSDUCTION HISTIDINE KINASE J"/>
    <property type="match status" value="1"/>
</dbReference>
<evidence type="ECO:0000256" key="8">
    <source>
        <dbReference type="ARBA" id="ARBA00023012"/>
    </source>
</evidence>
<sequence length="747" mass="83135">MPPAQSEKNRRIIIIDDNHAIHEDFARILRGKDQQQNKLDDLEAELFGSAKPQSGAVNFDLSSAFQGEEGVAKVRDALNAGRPFALAFVDMRMPPGIDGLETLERLWQLDPDIQAVICTAYSDYSWDELLGRLGRNDRLLILKKPFDNIEVRQMAGTLTEKWSLQRDHHERLSTLEQAVAERTAEMMDANRKLTSEIVERANIESELYKAKTAAEAANEAKSMFLANMSHEVRTPLNGIIGMSDLLLQTELTHLQRDFVQTLSRSGEALLSVVNEILDFSKIEAGKIVLERADFLLSEAVHAALDLQAQPAASKKLELAFLVESDVPTRLHGDTARLRQVLFNLIGNAIKFTEHGEVFLHVTCDQKSERDCTLRFEVTDTGIGISPEIQKTLFQPFTQADSSTSRKYGGTGLGLAICKRIVEMMGGQVGIRSEAGKGSTFWFTAHFTRPVGMALSAAPFNIPVRRALIVDDNETNRKVLRHQLTYRRIPHDEAPSGPAALAALRHAFLEGAPFDLVLLDYHMPEMDGLELANAINALTDLPQPVKILITSLGDKLSPAQLESHRITSCLLKPIKPNPLFDAIRSAMDSGHTAADSIAHYEESPELQEAVRILVVDDNAINQTVTGHQLLRLGYRADFANHGRDAIEALHRQPYDIIFMDEQMPVMDGIEATKLIRAAQISRDPRIPRHLRIIALTANVLPAERERLLEAGMDDYLSKPVITAAIREVLLRNIDSLQASRKATRTPFP</sequence>
<dbReference type="FunFam" id="1.10.287.130:FF:000002">
    <property type="entry name" value="Two-component osmosensing histidine kinase"/>
    <property type="match status" value="1"/>
</dbReference>
<feature type="modified residue" description="4-aspartylphosphate" evidence="11">
    <location>
        <position position="659"/>
    </location>
</feature>
<dbReference type="RefSeq" id="WP_096056963.1">
    <property type="nucleotide sequence ID" value="NZ_CP023344.1"/>
</dbReference>
<dbReference type="EMBL" id="CP023344">
    <property type="protein sequence ID" value="ATC65332.1"/>
    <property type="molecule type" value="Genomic_DNA"/>
</dbReference>
<dbReference type="SMART" id="SM00387">
    <property type="entry name" value="HATPase_c"/>
    <property type="match status" value="1"/>
</dbReference>
<accession>A0A290QMG2</accession>
<evidence type="ECO:0000313" key="15">
    <source>
        <dbReference type="Proteomes" id="UP000217265"/>
    </source>
</evidence>
<feature type="domain" description="Response regulatory" evidence="13">
    <location>
        <begin position="610"/>
        <end position="732"/>
    </location>
</feature>
<dbReference type="CDD" id="cd16922">
    <property type="entry name" value="HATPase_EvgS-ArcB-TorS-like"/>
    <property type="match status" value="1"/>
</dbReference>
<dbReference type="SMART" id="SM00388">
    <property type="entry name" value="HisKA"/>
    <property type="match status" value="1"/>
</dbReference>
<dbReference type="Pfam" id="PF00072">
    <property type="entry name" value="Response_reg"/>
    <property type="match status" value="2"/>
</dbReference>
<keyword evidence="7" id="KW-0067">ATP-binding</keyword>
<dbReference type="Pfam" id="PF00512">
    <property type="entry name" value="HisKA"/>
    <property type="match status" value="1"/>
</dbReference>
<dbReference type="KEGG" id="vbh:CMV30_16025"/>
<dbReference type="Proteomes" id="UP000217265">
    <property type="component" value="Chromosome"/>
</dbReference>
<protein>
    <recommendedName>
        <fullName evidence="10">Sensory/regulatory protein RpfC</fullName>
        <ecNumber evidence="2">2.7.13.3</ecNumber>
    </recommendedName>
</protein>
<evidence type="ECO:0000256" key="4">
    <source>
        <dbReference type="ARBA" id="ARBA00022679"/>
    </source>
</evidence>
<dbReference type="SUPFAM" id="SSF55874">
    <property type="entry name" value="ATPase domain of HSP90 chaperone/DNA topoisomerase II/histidine kinase"/>
    <property type="match status" value="1"/>
</dbReference>
<keyword evidence="3 11" id="KW-0597">Phosphoprotein</keyword>
<dbReference type="InterPro" id="IPR011006">
    <property type="entry name" value="CheY-like_superfamily"/>
</dbReference>
<keyword evidence="4" id="KW-0808">Transferase</keyword>
<organism evidence="14 15">
    <name type="scientific">Nibricoccus aquaticus</name>
    <dbReference type="NCBI Taxonomy" id="2576891"/>
    <lineage>
        <taxon>Bacteria</taxon>
        <taxon>Pseudomonadati</taxon>
        <taxon>Verrucomicrobiota</taxon>
        <taxon>Opitutia</taxon>
        <taxon>Opitutales</taxon>
        <taxon>Opitutaceae</taxon>
        <taxon>Nibricoccus</taxon>
    </lineage>
</organism>
<keyword evidence="5" id="KW-0547">Nucleotide-binding</keyword>
<evidence type="ECO:0000313" key="14">
    <source>
        <dbReference type="EMBL" id="ATC65332.1"/>
    </source>
</evidence>
<feature type="modified residue" description="4-aspartylphosphate" evidence="11">
    <location>
        <position position="90"/>
    </location>
</feature>
<dbReference type="EC" id="2.7.13.3" evidence="2"/>
<feature type="modified residue" description="4-aspartylphosphate" evidence="11">
    <location>
        <position position="519"/>
    </location>
</feature>
<proteinExistence type="predicted"/>
<feature type="domain" description="Response regulatory" evidence="13">
    <location>
        <begin position="11"/>
        <end position="159"/>
    </location>
</feature>
<dbReference type="InterPro" id="IPR001789">
    <property type="entry name" value="Sig_transdc_resp-reg_receiver"/>
</dbReference>
<dbReference type="InterPro" id="IPR036890">
    <property type="entry name" value="HATPase_C_sf"/>
</dbReference>
<dbReference type="CDD" id="cd00082">
    <property type="entry name" value="HisKA"/>
    <property type="match status" value="1"/>
</dbReference>
<evidence type="ECO:0000256" key="2">
    <source>
        <dbReference type="ARBA" id="ARBA00012438"/>
    </source>
</evidence>
<dbReference type="Gene3D" id="3.30.565.10">
    <property type="entry name" value="Histidine kinase-like ATPase, C-terminal domain"/>
    <property type="match status" value="1"/>
</dbReference>
<dbReference type="PRINTS" id="PR00344">
    <property type="entry name" value="BCTRLSENSOR"/>
</dbReference>
<evidence type="ECO:0000256" key="5">
    <source>
        <dbReference type="ARBA" id="ARBA00022741"/>
    </source>
</evidence>
<dbReference type="SUPFAM" id="SSF47384">
    <property type="entry name" value="Homodimeric domain of signal transducing histidine kinase"/>
    <property type="match status" value="1"/>
</dbReference>
<dbReference type="PROSITE" id="PS50109">
    <property type="entry name" value="HIS_KIN"/>
    <property type="match status" value="1"/>
</dbReference>
<keyword evidence="15" id="KW-1185">Reference proteome</keyword>
<dbReference type="OrthoDB" id="193150at2"/>
<dbReference type="SMART" id="SM00448">
    <property type="entry name" value="REC"/>
    <property type="match status" value="2"/>
</dbReference>
<dbReference type="InterPro" id="IPR004358">
    <property type="entry name" value="Sig_transdc_His_kin-like_C"/>
</dbReference>
<evidence type="ECO:0000256" key="7">
    <source>
        <dbReference type="ARBA" id="ARBA00022840"/>
    </source>
</evidence>
<keyword evidence="6" id="KW-0418">Kinase</keyword>
<dbReference type="Gene3D" id="1.10.287.130">
    <property type="match status" value="1"/>
</dbReference>
<dbReference type="SUPFAM" id="SSF52172">
    <property type="entry name" value="CheY-like"/>
    <property type="match status" value="3"/>
</dbReference>
<dbReference type="GO" id="GO:0000155">
    <property type="term" value="F:phosphorelay sensor kinase activity"/>
    <property type="evidence" value="ECO:0007669"/>
    <property type="project" value="InterPro"/>
</dbReference>
<reference evidence="14 15" key="1">
    <citation type="submission" date="2017-09" db="EMBL/GenBank/DDBJ databases">
        <title>Complete genome sequence of Verrucomicrobial strain HZ-65, isolated from freshwater.</title>
        <authorList>
            <person name="Choi A."/>
        </authorList>
    </citation>
    <scope>NUCLEOTIDE SEQUENCE [LARGE SCALE GENOMIC DNA]</scope>
    <source>
        <strain evidence="14 15">HZ-65</strain>
    </source>
</reference>